<dbReference type="Proteomes" id="UP000011864">
    <property type="component" value="Chromosome"/>
</dbReference>
<feature type="transmembrane region" description="Helical" evidence="1">
    <location>
        <begin position="141"/>
        <end position="160"/>
    </location>
</feature>
<organism evidence="2 3">
    <name type="scientific">Paraglaciecola psychrophila 170</name>
    <dbReference type="NCBI Taxonomy" id="1129794"/>
    <lineage>
        <taxon>Bacteria</taxon>
        <taxon>Pseudomonadati</taxon>
        <taxon>Pseudomonadota</taxon>
        <taxon>Gammaproteobacteria</taxon>
        <taxon>Alteromonadales</taxon>
        <taxon>Alteromonadaceae</taxon>
        <taxon>Paraglaciecola</taxon>
    </lineage>
</organism>
<evidence type="ECO:0000256" key="1">
    <source>
        <dbReference type="SAM" id="Phobius"/>
    </source>
</evidence>
<keyword evidence="3" id="KW-1185">Reference proteome</keyword>
<dbReference type="OrthoDB" id="6386264at2"/>
<name>K7AB20_9ALTE</name>
<gene>
    <name evidence="2" type="ORF">C427_0243</name>
</gene>
<dbReference type="STRING" id="1129794.C427_0243"/>
<keyword evidence="1" id="KW-0812">Transmembrane</keyword>
<dbReference type="AlphaFoldDB" id="K7AB20"/>
<feature type="transmembrane region" description="Helical" evidence="1">
    <location>
        <begin position="15"/>
        <end position="36"/>
    </location>
</feature>
<keyword evidence="1" id="KW-1133">Transmembrane helix</keyword>
<accession>K7AB20</accession>
<protein>
    <submittedName>
        <fullName evidence="2">Uncharacterized protein</fullName>
    </submittedName>
</protein>
<dbReference type="PATRIC" id="fig|1129794.4.peg.238"/>
<evidence type="ECO:0000313" key="3">
    <source>
        <dbReference type="Proteomes" id="UP000011864"/>
    </source>
</evidence>
<dbReference type="HOGENOM" id="CLU_1609250_0_0_6"/>
<sequence>MHTETELTPAIEQHFLTLIAKLSAVFGLLFITDSIYTLVESVFPNSTWLKIIVGTFGLVLFIAMGVSLFKNLKFNGKININTSLCFKFSDEYISYVSMKGYQYSWNVMSILLPILVILAYLNDRGEYLPELFNSISFLEFIKLNLAVLLLSYGLPILYMLRKEQD</sequence>
<keyword evidence="1" id="KW-0472">Membrane</keyword>
<reference evidence="2 3" key="1">
    <citation type="journal article" date="2013" name="Genome Announc.">
        <title>Complete Genome Sequence of Glaciecola psychrophila Strain 170T.</title>
        <authorList>
            <person name="Yin J."/>
            <person name="Chen J."/>
            <person name="Liu G."/>
            <person name="Yu Y."/>
            <person name="Song L."/>
            <person name="Wang X."/>
            <person name="Qu X."/>
        </authorList>
    </citation>
    <scope>NUCLEOTIDE SEQUENCE [LARGE SCALE GENOMIC DNA]</scope>
    <source>
        <strain evidence="2 3">170</strain>
    </source>
</reference>
<evidence type="ECO:0000313" key="2">
    <source>
        <dbReference type="EMBL" id="AGH42353.1"/>
    </source>
</evidence>
<dbReference type="EMBL" id="CP003837">
    <property type="protein sequence ID" value="AGH42353.1"/>
    <property type="molecule type" value="Genomic_DNA"/>
</dbReference>
<proteinExistence type="predicted"/>
<dbReference type="KEGG" id="gps:C427_0243"/>
<feature type="transmembrane region" description="Helical" evidence="1">
    <location>
        <begin position="103"/>
        <end position="121"/>
    </location>
</feature>
<feature type="transmembrane region" description="Helical" evidence="1">
    <location>
        <begin position="48"/>
        <end position="69"/>
    </location>
</feature>
<dbReference type="RefSeq" id="WP_007638256.1">
    <property type="nucleotide sequence ID" value="NC_020514.1"/>
</dbReference>